<keyword evidence="2 5" id="KW-0547">Nucleotide-binding</keyword>
<dbReference type="GO" id="GO:0005524">
    <property type="term" value="F:ATP binding"/>
    <property type="evidence" value="ECO:0007669"/>
    <property type="project" value="UniProtKB-UniRule"/>
</dbReference>
<dbReference type="CDD" id="cd07930">
    <property type="entry name" value="bacterial_phosphagen_kinase"/>
    <property type="match status" value="1"/>
</dbReference>
<reference evidence="7" key="2">
    <citation type="journal article" date="2021" name="PeerJ">
        <title>Extensive microbial diversity within the chicken gut microbiome revealed by metagenomics and culture.</title>
        <authorList>
            <person name="Gilroy R."/>
            <person name="Ravi A."/>
            <person name="Getino M."/>
            <person name="Pursley I."/>
            <person name="Horton D.L."/>
            <person name="Alikhan N.F."/>
            <person name="Baker D."/>
            <person name="Gharbi K."/>
            <person name="Hall N."/>
            <person name="Watson M."/>
            <person name="Adriaenssens E.M."/>
            <person name="Foster-Nyarko E."/>
            <person name="Jarju S."/>
            <person name="Secka A."/>
            <person name="Antonio M."/>
            <person name="Oren A."/>
            <person name="Chaudhuri R.R."/>
            <person name="La Ragione R."/>
            <person name="Hildebrand F."/>
            <person name="Pallen M.J."/>
        </authorList>
    </citation>
    <scope>NUCLEOTIDE SEQUENCE</scope>
    <source>
        <strain evidence="7">CHK176-6737</strain>
    </source>
</reference>
<accession>A0A9D1MT84</accession>
<feature type="domain" description="Phosphagen kinase C-terminal" evidence="6">
    <location>
        <begin position="14"/>
        <end position="239"/>
    </location>
</feature>
<comment type="similarity">
    <text evidence="5">Belongs to the ATP:guanido phosphotransferase family.</text>
</comment>
<evidence type="ECO:0000256" key="2">
    <source>
        <dbReference type="ARBA" id="ARBA00022741"/>
    </source>
</evidence>
<dbReference type="PROSITE" id="PS51510">
    <property type="entry name" value="PHOSPHAGEN_KINASE_C"/>
    <property type="match status" value="1"/>
</dbReference>
<dbReference type="GO" id="GO:0004111">
    <property type="term" value="F:creatine kinase activity"/>
    <property type="evidence" value="ECO:0007669"/>
    <property type="project" value="InterPro"/>
</dbReference>
<feature type="binding site" evidence="5">
    <location>
        <begin position="165"/>
        <end position="169"/>
    </location>
    <ligand>
        <name>ATP</name>
        <dbReference type="ChEBI" id="CHEBI:30616"/>
    </ligand>
</feature>
<dbReference type="GO" id="GO:0005615">
    <property type="term" value="C:extracellular space"/>
    <property type="evidence" value="ECO:0007669"/>
    <property type="project" value="TreeGrafter"/>
</dbReference>
<keyword evidence="3 5" id="KW-0418">Kinase</keyword>
<keyword evidence="1 5" id="KW-0808">Transferase</keyword>
<proteinExistence type="inferred from homology"/>
<dbReference type="EMBL" id="DVNM01000005">
    <property type="protein sequence ID" value="HIU68484.1"/>
    <property type="molecule type" value="Genomic_DNA"/>
</dbReference>
<sequence length="334" mass="37232">MDKWYIAQGKNSDVVLSSRIRLARNLEDAPFPSRMSGDLRRTVSRKIFAALKNSELAGDLNLLDMSQMKDAEAQALVEKHLITSQFVNGRENGALILSNDETVSIMLCEEDHIRLQVMRSGQDLMEAYREADKIDDVLLKRLKIAFDDKLGFLTSSPTDLGTGLKASVLLHIPALVARGQVGRLSAMVNKLGLSMKPVYSDKDAFYYLSNQITMGITEKSAVENLSAICDQIVKQERAAREDLKDLDAFEDRVYRAFGTLKMARKLTSSEFLSLISLVRLGVSLGYFEVPYETINALMIGVQRGNLTVRAGADLEAQERDKLRASITREALGKY</sequence>
<evidence type="ECO:0000256" key="1">
    <source>
        <dbReference type="ARBA" id="ARBA00022679"/>
    </source>
</evidence>
<dbReference type="GO" id="GO:0046314">
    <property type="term" value="P:phosphocreatine biosynthetic process"/>
    <property type="evidence" value="ECO:0007669"/>
    <property type="project" value="InterPro"/>
</dbReference>
<dbReference type="InterPro" id="IPR022414">
    <property type="entry name" value="ATP-guanido_PTrfase_cat"/>
</dbReference>
<feature type="binding site" evidence="5">
    <location>
        <begin position="17"/>
        <end position="21"/>
    </location>
    <ligand>
        <name>ATP</name>
        <dbReference type="ChEBI" id="CHEBI:30616"/>
    </ligand>
</feature>
<dbReference type="Pfam" id="PF00217">
    <property type="entry name" value="ATP-gua_Ptrans"/>
    <property type="match status" value="1"/>
</dbReference>
<evidence type="ECO:0000256" key="3">
    <source>
        <dbReference type="ARBA" id="ARBA00022777"/>
    </source>
</evidence>
<feature type="binding site" evidence="5">
    <location>
        <position position="80"/>
    </location>
    <ligand>
        <name>ATP</name>
        <dbReference type="ChEBI" id="CHEBI:30616"/>
    </ligand>
</feature>
<feature type="binding site" evidence="5">
    <location>
        <position position="114"/>
    </location>
    <ligand>
        <name>ATP</name>
        <dbReference type="ChEBI" id="CHEBI:30616"/>
    </ligand>
</feature>
<dbReference type="SUPFAM" id="SSF55931">
    <property type="entry name" value="Glutamine synthetase/guanido kinase"/>
    <property type="match status" value="1"/>
</dbReference>
<name>A0A9D1MT84_9FIRM</name>
<dbReference type="PANTHER" id="PTHR11547:SF38">
    <property type="entry name" value="ARGININE KINASE 1-RELATED"/>
    <property type="match status" value="1"/>
</dbReference>
<dbReference type="Proteomes" id="UP000824125">
    <property type="component" value="Unassembled WGS sequence"/>
</dbReference>
<evidence type="ECO:0000256" key="4">
    <source>
        <dbReference type="ARBA" id="ARBA00022840"/>
    </source>
</evidence>
<comment type="caution">
    <text evidence="7">The sequence shown here is derived from an EMBL/GenBank/DDBJ whole genome shotgun (WGS) entry which is preliminary data.</text>
</comment>
<evidence type="ECO:0000313" key="8">
    <source>
        <dbReference type="Proteomes" id="UP000824125"/>
    </source>
</evidence>
<evidence type="ECO:0000313" key="7">
    <source>
        <dbReference type="EMBL" id="HIU68484.1"/>
    </source>
</evidence>
<reference evidence="7" key="1">
    <citation type="submission" date="2020-10" db="EMBL/GenBank/DDBJ databases">
        <authorList>
            <person name="Gilroy R."/>
        </authorList>
    </citation>
    <scope>NUCLEOTIDE SEQUENCE</scope>
    <source>
        <strain evidence="7">CHK176-6737</strain>
    </source>
</reference>
<dbReference type="InterPro" id="IPR023660">
    <property type="entry name" value="Arg_Kinase"/>
</dbReference>
<dbReference type="AlphaFoldDB" id="A0A9D1MT84"/>
<gene>
    <name evidence="7" type="ORF">IAD23_00825</name>
</gene>
<evidence type="ECO:0000259" key="6">
    <source>
        <dbReference type="PROSITE" id="PS51510"/>
    </source>
</evidence>
<organism evidence="7 8">
    <name type="scientific">Candidatus Scybalenecus merdavium</name>
    <dbReference type="NCBI Taxonomy" id="2840939"/>
    <lineage>
        <taxon>Bacteria</taxon>
        <taxon>Bacillati</taxon>
        <taxon>Bacillota</taxon>
        <taxon>Clostridia</taxon>
        <taxon>Eubacteriales</taxon>
        <taxon>Oscillospiraceae</taxon>
        <taxon>Oscillospiraceae incertae sedis</taxon>
        <taxon>Candidatus Scybalenecus</taxon>
    </lineage>
</organism>
<dbReference type="InterPro" id="IPR000749">
    <property type="entry name" value="ATP-guanido_PTrfase"/>
</dbReference>
<dbReference type="PANTHER" id="PTHR11547">
    <property type="entry name" value="ARGININE OR CREATINE KINASE"/>
    <property type="match status" value="1"/>
</dbReference>
<dbReference type="Gene3D" id="3.30.590.10">
    <property type="entry name" value="Glutamine synthetase/guanido kinase, catalytic domain"/>
    <property type="match status" value="1"/>
</dbReference>
<dbReference type="InterPro" id="IPR014746">
    <property type="entry name" value="Gln_synth/guanido_kin_cat_dom"/>
</dbReference>
<evidence type="ECO:0000256" key="5">
    <source>
        <dbReference type="PROSITE-ProRule" id="PRU00843"/>
    </source>
</evidence>
<protein>
    <submittedName>
        <fullName evidence="7">ATP--guanido phosphotransferase</fullName>
    </submittedName>
</protein>
<feature type="binding site" evidence="5">
    <location>
        <begin position="196"/>
        <end position="201"/>
    </location>
    <ligand>
        <name>ATP</name>
        <dbReference type="ChEBI" id="CHEBI:30616"/>
    </ligand>
</feature>
<keyword evidence="4 5" id="KW-0067">ATP-binding</keyword>